<dbReference type="InterPro" id="IPR000424">
    <property type="entry name" value="Primosome_PriB/ssb"/>
</dbReference>
<dbReference type="GO" id="GO:0042645">
    <property type="term" value="C:mitochondrial nucleoid"/>
    <property type="evidence" value="ECO:0007669"/>
    <property type="project" value="TreeGrafter"/>
</dbReference>
<dbReference type="InterPro" id="IPR011344">
    <property type="entry name" value="ssDNA-bd"/>
</dbReference>
<evidence type="ECO:0000313" key="4">
    <source>
        <dbReference type="RefSeq" id="XP_038970213.1"/>
    </source>
</evidence>
<reference evidence="4" key="2">
    <citation type="submission" date="2025-08" db="UniProtKB">
        <authorList>
            <consortium name="RefSeq"/>
        </authorList>
    </citation>
    <scope>IDENTIFICATION</scope>
    <source>
        <tissue evidence="4">Young leaves</tissue>
    </source>
</reference>
<dbReference type="GO" id="GO:0003697">
    <property type="term" value="F:single-stranded DNA binding"/>
    <property type="evidence" value="ECO:0007669"/>
    <property type="project" value="InterPro"/>
</dbReference>
<dbReference type="InterPro" id="IPR012340">
    <property type="entry name" value="NA-bd_OB-fold"/>
</dbReference>
<dbReference type="PROSITE" id="PS50935">
    <property type="entry name" value="SSB"/>
    <property type="match status" value="1"/>
</dbReference>
<evidence type="ECO:0000313" key="3">
    <source>
        <dbReference type="Proteomes" id="UP000228380"/>
    </source>
</evidence>
<dbReference type="CDD" id="cd04496">
    <property type="entry name" value="SSB_OBF"/>
    <property type="match status" value="1"/>
</dbReference>
<dbReference type="OrthoDB" id="1078367at2759"/>
<evidence type="ECO:0000256" key="1">
    <source>
        <dbReference type="ARBA" id="ARBA00023125"/>
    </source>
</evidence>
<reference evidence="3" key="1">
    <citation type="journal article" date="2019" name="Nat. Commun.">
        <title>Genome-wide association mapping of date palm fruit traits.</title>
        <authorList>
            <person name="Hazzouri K.M."/>
            <person name="Gros-Balthazard M."/>
            <person name="Flowers J.M."/>
            <person name="Copetti D."/>
            <person name="Lemansour A."/>
            <person name="Lebrun M."/>
            <person name="Masmoudi K."/>
            <person name="Ferrand S."/>
            <person name="Dhar M.I."/>
            <person name="Fresquez Z.A."/>
            <person name="Rosas U."/>
            <person name="Zhang J."/>
            <person name="Talag J."/>
            <person name="Lee S."/>
            <person name="Kudrna D."/>
            <person name="Powell R.F."/>
            <person name="Leitch I.J."/>
            <person name="Krueger R.R."/>
            <person name="Wing R.A."/>
            <person name="Amiri K.M.A."/>
            <person name="Purugganan M.D."/>
        </authorList>
    </citation>
    <scope>NUCLEOTIDE SEQUENCE [LARGE SCALE GENOMIC DNA]</scope>
    <source>
        <strain evidence="3">cv. Khalas</strain>
    </source>
</reference>
<dbReference type="PANTHER" id="PTHR10302:SF0">
    <property type="entry name" value="SINGLE-STRANDED DNA-BINDING PROTEIN, MITOCHONDRIAL"/>
    <property type="match status" value="1"/>
</dbReference>
<keyword evidence="1 2" id="KW-0238">DNA-binding</keyword>
<dbReference type="PANTHER" id="PTHR10302">
    <property type="entry name" value="SINGLE-STRANDED DNA-BINDING PROTEIN"/>
    <property type="match status" value="1"/>
</dbReference>
<dbReference type="RefSeq" id="XP_038970213.1">
    <property type="nucleotide sequence ID" value="XM_039114285.1"/>
</dbReference>
<dbReference type="Gene3D" id="2.40.50.140">
    <property type="entry name" value="Nucleic acid-binding proteins"/>
    <property type="match status" value="1"/>
</dbReference>
<organism evidence="3 4">
    <name type="scientific">Phoenix dactylifera</name>
    <name type="common">Date palm</name>
    <dbReference type="NCBI Taxonomy" id="42345"/>
    <lineage>
        <taxon>Eukaryota</taxon>
        <taxon>Viridiplantae</taxon>
        <taxon>Streptophyta</taxon>
        <taxon>Embryophyta</taxon>
        <taxon>Tracheophyta</taxon>
        <taxon>Spermatophyta</taxon>
        <taxon>Magnoliopsida</taxon>
        <taxon>Liliopsida</taxon>
        <taxon>Arecaceae</taxon>
        <taxon>Coryphoideae</taxon>
        <taxon>Phoeniceae</taxon>
        <taxon>Phoenix</taxon>
    </lineage>
</organism>
<accession>A0A8B8ZFK6</accession>
<evidence type="ECO:0000256" key="2">
    <source>
        <dbReference type="PROSITE-ProRule" id="PRU00252"/>
    </source>
</evidence>
<dbReference type="Proteomes" id="UP000228380">
    <property type="component" value="Chromosome 16"/>
</dbReference>
<keyword evidence="3" id="KW-1185">Reference proteome</keyword>
<dbReference type="SUPFAM" id="SSF50249">
    <property type="entry name" value="Nucleic acid-binding proteins"/>
    <property type="match status" value="1"/>
</dbReference>
<protein>
    <submittedName>
        <fullName evidence="4">Protein OSB1, mitochondrial-like</fullName>
    </submittedName>
</protein>
<dbReference type="GO" id="GO:0006264">
    <property type="term" value="P:mitochondrial DNA replication"/>
    <property type="evidence" value="ECO:0007669"/>
    <property type="project" value="TreeGrafter"/>
</dbReference>
<dbReference type="Pfam" id="PF00436">
    <property type="entry name" value="SSB"/>
    <property type="match status" value="1"/>
</dbReference>
<gene>
    <name evidence="4" type="primary">LOC103699568</name>
</gene>
<dbReference type="GeneID" id="103699568"/>
<dbReference type="KEGG" id="pda:103699568"/>
<proteinExistence type="predicted"/>
<name>A0A8B8ZFK6_PHODC</name>
<sequence>MALPTPCHLETPLLKSRLSISPSPNPNHNPKATFVSLLSSPRRVKFSISPGFRGPSPLFPIRCSSGGNEDYEHARVVHPRPQEIPWSKELANSVRLIGIVGAPIQIKHLSSGKVVAWTRLGVKKSPSETSWINLTFWDELAHVAFQHVEKGHQVYVSGRLVSDVVERDDENQQVYYKVVVQQMNFIERNFPPVLLYEPQANSGVSGAKLGNYASYSSASIEELWQAFFVNPMDWWDNRKNKKSPKYPDFKHKHTGEALWIEAKYNPPWVKSQLAILDSRKSSLQDNGTSSTISVMYSDDLAPF</sequence>
<dbReference type="AlphaFoldDB" id="A0A8B8ZFK6"/>